<comment type="cofactor">
    <cofactor evidence="1">
        <name>Mg(2+)</name>
        <dbReference type="ChEBI" id="CHEBI:18420"/>
    </cofactor>
</comment>
<dbReference type="SUPFAM" id="SSF53448">
    <property type="entry name" value="Nucleotide-diphospho-sugar transferases"/>
    <property type="match status" value="1"/>
</dbReference>
<sequence length="290" mass="32475">MKGIVLAGGKGSRLNPMTLAVNKHLLPVYDKPMIYYPLSVLMLGGIQDIALISNPEDQHLFQRMFGDGSRLGLHITYFVQEEAKGIPEAFLITQEWLQGDDVCLILGDNIFFGESFGQKLHHAISNLNGATIFTQQVNNPQRFGVACFDENDNIIGLYEKPSEWISNSAITGLYLFDAQVSQFAANTHPSQRGELEIMDVLEQYRQQQRLQHTPLGRGFAWLDAGTAESLLDAGSCIHTIEKMQGLKIACLEELALRQGWCSKQTILQHNSNQSQSAYDVYVQQFLEQLP</sequence>
<dbReference type="Pfam" id="PF00483">
    <property type="entry name" value="NTP_transferase"/>
    <property type="match status" value="1"/>
</dbReference>
<reference evidence="11" key="1">
    <citation type="submission" date="2021-12" db="EMBL/GenBank/DDBJ databases">
        <authorList>
            <person name="Veyrier F.J."/>
        </authorList>
    </citation>
    <scope>NUCLEOTIDE SEQUENCE</scope>
    <source>
        <strain evidence="11">SAG 1488-6</strain>
    </source>
</reference>
<evidence type="ECO:0000256" key="8">
    <source>
        <dbReference type="ARBA" id="ARBA00049336"/>
    </source>
</evidence>
<evidence type="ECO:0000256" key="7">
    <source>
        <dbReference type="ARBA" id="ARBA00022842"/>
    </source>
</evidence>
<evidence type="ECO:0000256" key="3">
    <source>
        <dbReference type="ARBA" id="ARBA00012461"/>
    </source>
</evidence>
<evidence type="ECO:0000313" key="12">
    <source>
        <dbReference type="Proteomes" id="UP000832034"/>
    </source>
</evidence>
<evidence type="ECO:0000256" key="2">
    <source>
        <dbReference type="ARBA" id="ARBA00010480"/>
    </source>
</evidence>
<dbReference type="PANTHER" id="PTHR43532:SF1">
    <property type="entry name" value="GLUCOSE-1-PHOSPHATE THYMIDYLYLTRANSFERASE 1"/>
    <property type="match status" value="1"/>
</dbReference>
<keyword evidence="5 9" id="KW-0548">Nucleotidyltransferase</keyword>
<evidence type="ECO:0000256" key="6">
    <source>
        <dbReference type="ARBA" id="ARBA00022723"/>
    </source>
</evidence>
<keyword evidence="7 9" id="KW-0460">Magnesium</keyword>
<feature type="domain" description="Nucleotidyl transferase" evidence="10">
    <location>
        <begin position="2"/>
        <end position="235"/>
    </location>
</feature>
<evidence type="ECO:0000259" key="10">
    <source>
        <dbReference type="Pfam" id="PF00483"/>
    </source>
</evidence>
<dbReference type="RefSeq" id="WP_019958320.1">
    <property type="nucleotide sequence ID" value="NZ_CP091512.1"/>
</dbReference>
<protein>
    <recommendedName>
        <fullName evidence="3 9">Glucose-1-phosphate thymidylyltransferase</fullName>
        <ecNumber evidence="3 9">2.7.7.24</ecNumber>
    </recommendedName>
</protein>
<keyword evidence="6 9" id="KW-0479">Metal-binding</keyword>
<evidence type="ECO:0000256" key="1">
    <source>
        <dbReference type="ARBA" id="ARBA00001946"/>
    </source>
</evidence>
<reference evidence="11" key="2">
    <citation type="journal article" date="2022" name="Res Sq">
        <title>Evolution of multicellular longitudinally dividing oral cavity symbionts (Neisseriaceae).</title>
        <authorList>
            <person name="Nyongesa S."/>
            <person name="Weber P."/>
            <person name="Bernet E."/>
            <person name="Pullido F."/>
            <person name="Nieckarz M."/>
            <person name="Delaby M."/>
            <person name="Nieves C."/>
            <person name="Viehboeck T."/>
            <person name="Krause N."/>
            <person name="Rivera-Millot A."/>
            <person name="Nakamura A."/>
            <person name="Vischer N."/>
            <person name="VanNieuwenhze M."/>
            <person name="Brun Y."/>
            <person name="Cava F."/>
            <person name="Bulgheresi S."/>
            <person name="Veyrier F."/>
        </authorList>
    </citation>
    <scope>NUCLEOTIDE SEQUENCE</scope>
    <source>
        <strain evidence="11">SAG 1488-6</strain>
    </source>
</reference>
<name>A0ABY4E8J8_VITST</name>
<keyword evidence="4 9" id="KW-0808">Transferase</keyword>
<dbReference type="InterPro" id="IPR005835">
    <property type="entry name" value="NTP_transferase_dom"/>
</dbReference>
<dbReference type="EC" id="2.7.7.24" evidence="3 9"/>
<evidence type="ECO:0000256" key="9">
    <source>
        <dbReference type="RuleBase" id="RU003706"/>
    </source>
</evidence>
<evidence type="ECO:0000256" key="4">
    <source>
        <dbReference type="ARBA" id="ARBA00022679"/>
    </source>
</evidence>
<dbReference type="Proteomes" id="UP000832034">
    <property type="component" value="Chromosome"/>
</dbReference>
<dbReference type="InterPro" id="IPR005907">
    <property type="entry name" value="G1P_thy_trans_s"/>
</dbReference>
<dbReference type="Gene3D" id="3.90.550.10">
    <property type="entry name" value="Spore Coat Polysaccharide Biosynthesis Protein SpsA, Chain A"/>
    <property type="match status" value="1"/>
</dbReference>
<evidence type="ECO:0000256" key="5">
    <source>
        <dbReference type="ARBA" id="ARBA00022695"/>
    </source>
</evidence>
<dbReference type="GO" id="GO:0008879">
    <property type="term" value="F:glucose-1-phosphate thymidylyltransferase activity"/>
    <property type="evidence" value="ECO:0007669"/>
    <property type="project" value="UniProtKB-EC"/>
</dbReference>
<comment type="function">
    <text evidence="9">Catalyzes the formation of dTDP-glucose, from dTTP and glucose 1-phosphate, as well as its pyrophosphorolysis.</text>
</comment>
<dbReference type="EMBL" id="CP091512">
    <property type="protein sequence ID" value="UOO92081.1"/>
    <property type="molecule type" value="Genomic_DNA"/>
</dbReference>
<dbReference type="PANTHER" id="PTHR43532">
    <property type="entry name" value="GLUCOSE-1-PHOSPHATE THYMIDYLYLTRANSFERASE"/>
    <property type="match status" value="1"/>
</dbReference>
<keyword evidence="12" id="KW-1185">Reference proteome</keyword>
<evidence type="ECO:0000313" key="11">
    <source>
        <dbReference type="EMBL" id="UOO92081.1"/>
    </source>
</evidence>
<comment type="catalytic activity">
    <reaction evidence="8 9">
        <text>dTTP + alpha-D-glucose 1-phosphate + H(+) = dTDP-alpha-D-glucose + diphosphate</text>
        <dbReference type="Rhea" id="RHEA:15225"/>
        <dbReference type="ChEBI" id="CHEBI:15378"/>
        <dbReference type="ChEBI" id="CHEBI:33019"/>
        <dbReference type="ChEBI" id="CHEBI:37568"/>
        <dbReference type="ChEBI" id="CHEBI:57477"/>
        <dbReference type="ChEBI" id="CHEBI:58601"/>
        <dbReference type="EC" id="2.7.7.24"/>
    </reaction>
</comment>
<gene>
    <name evidence="11" type="primary">rfbA</name>
    <name evidence="11" type="ORF">LVJ81_10680</name>
</gene>
<comment type="similarity">
    <text evidence="2 9">Belongs to the glucose-1-phosphate thymidylyltransferase family.</text>
</comment>
<accession>A0ABY4E8J8</accession>
<proteinExistence type="inferred from homology"/>
<dbReference type="InterPro" id="IPR029044">
    <property type="entry name" value="Nucleotide-diphossugar_trans"/>
</dbReference>
<organism evidence="11 12">
    <name type="scientific">Vitreoscilla stercoraria</name>
    <dbReference type="NCBI Taxonomy" id="61"/>
    <lineage>
        <taxon>Bacteria</taxon>
        <taxon>Pseudomonadati</taxon>
        <taxon>Pseudomonadota</taxon>
        <taxon>Betaproteobacteria</taxon>
        <taxon>Neisseriales</taxon>
        <taxon>Neisseriaceae</taxon>
        <taxon>Vitreoscilla</taxon>
    </lineage>
</organism>
<dbReference type="NCBIfam" id="TIGR01207">
    <property type="entry name" value="rmlA"/>
    <property type="match status" value="1"/>
</dbReference>